<keyword evidence="1" id="KW-0812">Transmembrane</keyword>
<dbReference type="RefSeq" id="WP_191758077.1">
    <property type="nucleotide sequence ID" value="NZ_VJXY01000013.1"/>
</dbReference>
<proteinExistence type="predicted"/>
<accession>A0AA40SWZ3</accession>
<gene>
    <name evidence="2" type="ORF">FNW02_13585</name>
</gene>
<feature type="transmembrane region" description="Helical" evidence="1">
    <location>
        <begin position="20"/>
        <end position="50"/>
    </location>
</feature>
<protein>
    <submittedName>
        <fullName evidence="2">Uncharacterized protein</fullName>
    </submittedName>
</protein>
<dbReference type="AlphaFoldDB" id="A0AA40SWZ3"/>
<keyword evidence="1" id="KW-1133">Transmembrane helix</keyword>
<evidence type="ECO:0000313" key="3">
    <source>
        <dbReference type="Proteomes" id="UP001165986"/>
    </source>
</evidence>
<feature type="transmembrane region" description="Helical" evidence="1">
    <location>
        <begin position="57"/>
        <end position="75"/>
    </location>
</feature>
<dbReference type="Proteomes" id="UP001165986">
    <property type="component" value="Unassembled WGS sequence"/>
</dbReference>
<organism evidence="2 3">
    <name type="scientific">Komarekiella delphini-convector SJRDD-AB1</name>
    <dbReference type="NCBI Taxonomy" id="2593771"/>
    <lineage>
        <taxon>Bacteria</taxon>
        <taxon>Bacillati</taxon>
        <taxon>Cyanobacteriota</taxon>
        <taxon>Cyanophyceae</taxon>
        <taxon>Nostocales</taxon>
        <taxon>Nostocaceae</taxon>
        <taxon>Komarekiella</taxon>
        <taxon>Komarekiella delphini-convector</taxon>
    </lineage>
</organism>
<evidence type="ECO:0000313" key="2">
    <source>
        <dbReference type="EMBL" id="MBD6616833.1"/>
    </source>
</evidence>
<evidence type="ECO:0000256" key="1">
    <source>
        <dbReference type="SAM" id="Phobius"/>
    </source>
</evidence>
<name>A0AA40SWZ3_9NOST</name>
<sequence length="79" mass="8940">MKTSLKDDDNLLFKWACKGLKYFLLILLGFAIAFVLAHVFGAGSILGMLLSASIWRWVFRTAVFLFCLFAIAMMIESWG</sequence>
<comment type="caution">
    <text evidence="2">The sequence shown here is derived from an EMBL/GenBank/DDBJ whole genome shotgun (WGS) entry which is preliminary data.</text>
</comment>
<keyword evidence="3" id="KW-1185">Reference proteome</keyword>
<reference evidence="2" key="1">
    <citation type="submission" date="2019-07" db="EMBL/GenBank/DDBJ databases">
        <title>Toxilogical consequences of a new and cryptic species of cyanobacteria (Komarekiella delphini-convector) recovered from the epidermis of a bottlenose dolphin and 1500 ft. in the air.</title>
        <authorList>
            <person name="Brown A.O."/>
            <person name="Dvorak P."/>
            <person name="Villanueva C.D."/>
            <person name="Foss A.J."/>
            <person name="Garvey A.D."/>
            <person name="Gibson Q.A."/>
            <person name="Johansen J.R."/>
            <person name="Casamatta D.A."/>
        </authorList>
    </citation>
    <scope>NUCLEOTIDE SEQUENCE</scope>
    <source>
        <strain evidence="2">SJRDD-AB1</strain>
    </source>
</reference>
<dbReference type="EMBL" id="VJXY01000013">
    <property type="protein sequence ID" value="MBD6616833.1"/>
    <property type="molecule type" value="Genomic_DNA"/>
</dbReference>
<keyword evidence="1" id="KW-0472">Membrane</keyword>